<evidence type="ECO:0000256" key="9">
    <source>
        <dbReference type="ARBA" id="ARBA00023014"/>
    </source>
</evidence>
<dbReference type="InterPro" id="IPR010228">
    <property type="entry name" value="NADH_UbQ_OxRdtase_Gsu"/>
</dbReference>
<dbReference type="SUPFAM" id="SSF54862">
    <property type="entry name" value="4Fe-4S ferredoxins"/>
    <property type="match status" value="1"/>
</dbReference>
<dbReference type="Gene3D" id="3.30.70.20">
    <property type="match status" value="1"/>
</dbReference>
<evidence type="ECO:0000256" key="2">
    <source>
        <dbReference type="ARBA" id="ARBA00005404"/>
    </source>
</evidence>
<evidence type="ECO:0000259" key="14">
    <source>
        <dbReference type="PROSITE" id="PS51669"/>
    </source>
</evidence>
<comment type="similarity">
    <text evidence="2 12">Belongs to the complex I 75 kDa subunit family.</text>
</comment>
<dbReference type="PROSITE" id="PS00641">
    <property type="entry name" value="COMPLEX1_75K_1"/>
    <property type="match status" value="1"/>
</dbReference>
<dbReference type="RefSeq" id="WP_132428845.1">
    <property type="nucleotide sequence ID" value="NZ_SMFZ01000002.1"/>
</dbReference>
<dbReference type="Pfam" id="PF13510">
    <property type="entry name" value="Fer2_4"/>
    <property type="match status" value="1"/>
</dbReference>
<dbReference type="GO" id="GO:0042773">
    <property type="term" value="P:ATP synthesis coupled electron transport"/>
    <property type="evidence" value="ECO:0007669"/>
    <property type="project" value="InterPro"/>
</dbReference>
<comment type="cofactor">
    <cofactor evidence="12">
        <name>[2Fe-2S] cluster</name>
        <dbReference type="ChEBI" id="CHEBI:190135"/>
    </cofactor>
    <text evidence="12">Binds 1 [2Fe-2S] cluster per subunit.</text>
</comment>
<dbReference type="GO" id="GO:0051537">
    <property type="term" value="F:2 iron, 2 sulfur cluster binding"/>
    <property type="evidence" value="ECO:0007669"/>
    <property type="project" value="UniProtKB-UniRule"/>
</dbReference>
<organism evidence="16 17">
    <name type="scientific">Pseudonocardia endophytica</name>
    <dbReference type="NCBI Taxonomy" id="401976"/>
    <lineage>
        <taxon>Bacteria</taxon>
        <taxon>Bacillati</taxon>
        <taxon>Actinomycetota</taxon>
        <taxon>Actinomycetes</taxon>
        <taxon>Pseudonocardiales</taxon>
        <taxon>Pseudonocardiaceae</taxon>
        <taxon>Pseudonocardia</taxon>
    </lineage>
</organism>
<evidence type="ECO:0000256" key="10">
    <source>
        <dbReference type="ARBA" id="ARBA00023027"/>
    </source>
</evidence>
<feature type="domain" description="4Fe-4S His(Cys)3-ligated-type" evidence="15">
    <location>
        <begin position="100"/>
        <end position="139"/>
    </location>
</feature>
<evidence type="ECO:0000256" key="4">
    <source>
        <dbReference type="ARBA" id="ARBA00022714"/>
    </source>
</evidence>
<dbReference type="InterPro" id="IPR036010">
    <property type="entry name" value="2Fe-2S_ferredoxin-like_sf"/>
</dbReference>
<dbReference type="GO" id="GO:0051539">
    <property type="term" value="F:4 iron, 4 sulfur cluster binding"/>
    <property type="evidence" value="ECO:0007669"/>
    <property type="project" value="UniProtKB-KW"/>
</dbReference>
<evidence type="ECO:0000313" key="17">
    <source>
        <dbReference type="Proteomes" id="UP000295560"/>
    </source>
</evidence>
<keyword evidence="3 12" id="KW-0004">4Fe-4S</keyword>
<dbReference type="GO" id="GO:0048038">
    <property type="term" value="F:quinone binding"/>
    <property type="evidence" value="ECO:0007669"/>
    <property type="project" value="UniProtKB-UniRule"/>
</dbReference>
<dbReference type="SMART" id="SM00926">
    <property type="entry name" value="Molybdop_Fe4S4"/>
    <property type="match status" value="1"/>
</dbReference>
<evidence type="ECO:0000256" key="12">
    <source>
        <dbReference type="RuleBase" id="RU003525"/>
    </source>
</evidence>
<keyword evidence="10 12" id="KW-0520">NAD</keyword>
<dbReference type="InterPro" id="IPR050123">
    <property type="entry name" value="Prok_molybdopt-oxidoreductase"/>
</dbReference>
<accession>A0A4R1HF26</accession>
<comment type="catalytic activity">
    <reaction evidence="11 12">
        <text>a quinone + NADH + 5 H(+)(in) = a quinol + NAD(+) + 4 H(+)(out)</text>
        <dbReference type="Rhea" id="RHEA:57888"/>
        <dbReference type="ChEBI" id="CHEBI:15378"/>
        <dbReference type="ChEBI" id="CHEBI:24646"/>
        <dbReference type="ChEBI" id="CHEBI:57540"/>
        <dbReference type="ChEBI" id="CHEBI:57945"/>
        <dbReference type="ChEBI" id="CHEBI:132124"/>
    </reaction>
</comment>
<evidence type="ECO:0000259" key="13">
    <source>
        <dbReference type="PROSITE" id="PS51085"/>
    </source>
</evidence>
<dbReference type="PROSITE" id="PS51669">
    <property type="entry name" value="4FE4S_MOW_BIS_MGD"/>
    <property type="match status" value="1"/>
</dbReference>
<dbReference type="EC" id="7.1.1.-" evidence="12"/>
<keyword evidence="8 12" id="KW-0408">Iron</keyword>
<keyword evidence="6 12" id="KW-0479">Metal-binding</keyword>
<dbReference type="InterPro" id="IPR006656">
    <property type="entry name" value="Mopterin_OxRdtase"/>
</dbReference>
<dbReference type="PROSITE" id="PS51085">
    <property type="entry name" value="2FE2S_FER_2"/>
    <property type="match status" value="1"/>
</dbReference>
<dbReference type="NCBIfam" id="NF005895">
    <property type="entry name" value="PRK07860.1"/>
    <property type="match status" value="1"/>
</dbReference>
<evidence type="ECO:0000256" key="1">
    <source>
        <dbReference type="ARBA" id="ARBA00001966"/>
    </source>
</evidence>
<dbReference type="Pfam" id="PF00384">
    <property type="entry name" value="Molybdopterin"/>
    <property type="match status" value="1"/>
</dbReference>
<dbReference type="OrthoDB" id="9810782at2"/>
<dbReference type="GO" id="GO:0003954">
    <property type="term" value="F:NADH dehydrogenase activity"/>
    <property type="evidence" value="ECO:0007669"/>
    <property type="project" value="TreeGrafter"/>
</dbReference>
<feature type="domain" description="2Fe-2S ferredoxin-type" evidence="13">
    <location>
        <begin position="16"/>
        <end position="98"/>
    </location>
</feature>
<dbReference type="Gene3D" id="2.40.40.20">
    <property type="match status" value="1"/>
</dbReference>
<gene>
    <name evidence="16" type="ORF">EV378_4189</name>
</gene>
<dbReference type="InterPro" id="IPR000283">
    <property type="entry name" value="NADH_UbQ_OxRdtase_75kDa_su_CS"/>
</dbReference>
<dbReference type="InterPro" id="IPR006963">
    <property type="entry name" value="Mopterin_OxRdtase_4Fe-4S_dom"/>
</dbReference>
<dbReference type="SUPFAM" id="SSF54292">
    <property type="entry name" value="2Fe-2S ferredoxin-like"/>
    <property type="match status" value="1"/>
</dbReference>
<evidence type="ECO:0000256" key="6">
    <source>
        <dbReference type="ARBA" id="ARBA00022723"/>
    </source>
</evidence>
<dbReference type="InterPro" id="IPR001041">
    <property type="entry name" value="2Fe-2S_ferredoxin-type"/>
</dbReference>
<dbReference type="AlphaFoldDB" id="A0A4R1HF26"/>
<dbReference type="PROSITE" id="PS51839">
    <property type="entry name" value="4FE4S_HC3"/>
    <property type="match status" value="1"/>
</dbReference>
<feature type="domain" description="4Fe-4S Mo/W bis-MGD-type" evidence="14">
    <location>
        <begin position="238"/>
        <end position="294"/>
    </location>
</feature>
<evidence type="ECO:0000313" key="16">
    <source>
        <dbReference type="EMBL" id="TCK20238.1"/>
    </source>
</evidence>
<dbReference type="PANTHER" id="PTHR43105:SF12">
    <property type="entry name" value="NADH-QUINONE OXIDOREDUCTASE SUBUNIT G"/>
    <property type="match status" value="1"/>
</dbReference>
<dbReference type="InterPro" id="IPR006657">
    <property type="entry name" value="MoPterin_dinucl-bd_dom"/>
</dbReference>
<keyword evidence="9 12" id="KW-0411">Iron-sulfur</keyword>
<evidence type="ECO:0000256" key="8">
    <source>
        <dbReference type="ARBA" id="ARBA00023004"/>
    </source>
</evidence>
<keyword evidence="5 12" id="KW-0874">Quinone</keyword>
<dbReference type="EMBL" id="SMFZ01000002">
    <property type="protein sequence ID" value="TCK20238.1"/>
    <property type="molecule type" value="Genomic_DNA"/>
</dbReference>
<dbReference type="CDD" id="cd02788">
    <property type="entry name" value="MopB_CT_NDH-1_NuoG2-N7"/>
    <property type="match status" value="1"/>
</dbReference>
<dbReference type="GO" id="GO:0046872">
    <property type="term" value="F:metal ion binding"/>
    <property type="evidence" value="ECO:0007669"/>
    <property type="project" value="UniProtKB-UniRule"/>
</dbReference>
<dbReference type="CDD" id="cd00207">
    <property type="entry name" value="fer2"/>
    <property type="match status" value="1"/>
</dbReference>
<dbReference type="NCBIfam" id="TIGR01973">
    <property type="entry name" value="NuoG"/>
    <property type="match status" value="1"/>
</dbReference>
<dbReference type="Gene3D" id="3.40.228.10">
    <property type="entry name" value="Dimethylsulfoxide Reductase, domain 2"/>
    <property type="match status" value="1"/>
</dbReference>
<dbReference type="InterPro" id="IPR019574">
    <property type="entry name" value="NADH_UbQ_OxRdtase_Gsu_4Fe4S-bd"/>
</dbReference>
<evidence type="ECO:0000256" key="3">
    <source>
        <dbReference type="ARBA" id="ARBA00022485"/>
    </source>
</evidence>
<evidence type="ECO:0000256" key="7">
    <source>
        <dbReference type="ARBA" id="ARBA00022967"/>
    </source>
</evidence>
<evidence type="ECO:0000256" key="11">
    <source>
        <dbReference type="ARBA" id="ARBA00047712"/>
    </source>
</evidence>
<dbReference type="Pfam" id="PF01568">
    <property type="entry name" value="Molydop_binding"/>
    <property type="match status" value="1"/>
</dbReference>
<dbReference type="SMART" id="SM00929">
    <property type="entry name" value="NADH-G_4Fe-4S_3"/>
    <property type="match status" value="1"/>
</dbReference>
<keyword evidence="4 12" id="KW-0001">2Fe-2S</keyword>
<sequence length="816" mass="86346">MTLAPEEKTERPVPEGHVRLTIDGREVDAPKGEILIRTCERLGIIVPRFCDHPLLDPAGACRQCLVEVEMGGRPMPKPQASCTMTVADGMVVKTQHTSPVADKAQQGVMELLLINHPLDCPICDKGGECPLQNQAMTSGRADSRFVETKRTFPKPLPISTQVLLDRERCVLCQRCTRFSDEIAGDPFIDLLERGANQQIGIAEDKPFQSYFSGNTIQICPVGALTSAAYRFRSRPFDLRSTPGVCEHCSSGCDLRTDSRRGTVLRRLAGNDPSVNEEWLCDKSRFAFRYLSSSGRITRPMVRGADGELAETSWTEALAAAAEGLLAARDANGIGVLPGGRLTVEDAYAYAKFARVVARTNDVDFRSRPHSDEELDFLAAHVVGTTAENGGTSFFGIEDAPAVLTVGMDPEEEASIVFLRLRKAWRKKGLRHFQLGSWTTVGAEKTGTTLLHAVPGAEAAVLNELAPDVVDALSAPGTVLLVGDRAAESPGLYSAVSALAARTGATIAWIPRRAGDRGAVEAGALPTLLPGGRSVSDVKGRTEIERAWGVGPGELPDRPGRDADTILAAAASGDLSALVVGGVDPNDMGDPQAALTALREVGFLVSLEMHTSAVTELADVVLPVAPDAQRSGAYVNWEGRRREFGVALDASGVLPDCRVLDTLGVEMDIDLFTQTPAAAAGELERIGSQRPGASAPTSAAGEPARPAFGQAVLATHRQLIDDGSLQVDEPALAGTARRPYVRVNAATAERLGLVEGENASVRSDRGTITLQVALSDLPDGVVWLPTNSPGSHVRPTLGVGHGDLVGVSAAGSDGSAS</sequence>
<comment type="caution">
    <text evidence="16">The sequence shown here is derived from an EMBL/GenBank/DDBJ whole genome shotgun (WGS) entry which is preliminary data.</text>
</comment>
<dbReference type="Gene3D" id="3.10.20.740">
    <property type="match status" value="1"/>
</dbReference>
<dbReference type="FunFam" id="3.30.70.20:FF:000016">
    <property type="entry name" value="NADH-quinone oxidoreductase"/>
    <property type="match status" value="1"/>
</dbReference>
<dbReference type="GO" id="GO:0043546">
    <property type="term" value="F:molybdopterin cofactor binding"/>
    <property type="evidence" value="ECO:0007669"/>
    <property type="project" value="InterPro"/>
</dbReference>
<keyword evidence="7 12" id="KW-1278">Translocase</keyword>
<dbReference type="PANTHER" id="PTHR43105">
    <property type="entry name" value="RESPIRATORY NITRATE REDUCTASE"/>
    <property type="match status" value="1"/>
</dbReference>
<comment type="function">
    <text evidence="12">NDH-1 shuttles electrons from NADH, via FMN and iron-sulfur (Fe-S) centers, to quinones in the respiratory chain. Couples the redox reaction to proton translocation (for every two electrons transferred, four hydrogen ions are translocated across the cytoplasmic membrane), and thus conserves the redox energy in a proton gradient.</text>
</comment>
<keyword evidence="17" id="KW-1185">Reference proteome</keyword>
<dbReference type="InterPro" id="IPR054351">
    <property type="entry name" value="NADH_UbQ_OxRdtase_ferredoxin"/>
</dbReference>
<dbReference type="Pfam" id="PF22117">
    <property type="entry name" value="Fer4_Nqo3"/>
    <property type="match status" value="1"/>
</dbReference>
<reference evidence="16 17" key="1">
    <citation type="submission" date="2019-03" db="EMBL/GenBank/DDBJ databases">
        <title>Sequencing the genomes of 1000 actinobacteria strains.</title>
        <authorList>
            <person name="Klenk H.-P."/>
        </authorList>
    </citation>
    <scope>NUCLEOTIDE SEQUENCE [LARGE SCALE GENOMIC DNA]</scope>
    <source>
        <strain evidence="16 17">DSM 44969</strain>
    </source>
</reference>
<dbReference type="Pfam" id="PF22151">
    <property type="entry name" value="Fer4_NDSU1"/>
    <property type="match status" value="1"/>
</dbReference>
<dbReference type="Pfam" id="PF10588">
    <property type="entry name" value="NADH-G_4Fe-4S_3"/>
    <property type="match status" value="1"/>
</dbReference>
<name>A0A4R1HF26_PSEEN</name>
<dbReference type="Gene3D" id="3.40.50.740">
    <property type="match status" value="2"/>
</dbReference>
<dbReference type="Gene3D" id="2.20.25.90">
    <property type="entry name" value="ADC-like domains"/>
    <property type="match status" value="1"/>
</dbReference>
<protein>
    <recommendedName>
        <fullName evidence="12">NADH-quinone oxidoreductase</fullName>
        <ecNumber evidence="12">7.1.1.-</ecNumber>
    </recommendedName>
</protein>
<dbReference type="Proteomes" id="UP000295560">
    <property type="component" value="Unassembled WGS sequence"/>
</dbReference>
<dbReference type="FunFam" id="3.10.20.740:FF:000001">
    <property type="entry name" value="NADH-quinone oxidoreductase subunit G"/>
    <property type="match status" value="1"/>
</dbReference>
<dbReference type="PROSITE" id="PS00643">
    <property type="entry name" value="COMPLEX1_75K_3"/>
    <property type="match status" value="1"/>
</dbReference>
<evidence type="ECO:0000259" key="15">
    <source>
        <dbReference type="PROSITE" id="PS51839"/>
    </source>
</evidence>
<dbReference type="SUPFAM" id="SSF50692">
    <property type="entry name" value="ADC-like"/>
    <property type="match status" value="1"/>
</dbReference>
<dbReference type="PROSITE" id="PS00642">
    <property type="entry name" value="COMPLEX1_75K_2"/>
    <property type="match status" value="1"/>
</dbReference>
<dbReference type="GO" id="GO:0008137">
    <property type="term" value="F:NADH dehydrogenase (ubiquinone) activity"/>
    <property type="evidence" value="ECO:0007669"/>
    <property type="project" value="UniProtKB-UniRule"/>
</dbReference>
<dbReference type="InterPro" id="IPR009010">
    <property type="entry name" value="Asp_de-COase-like_dom_sf"/>
</dbReference>
<proteinExistence type="inferred from homology"/>
<dbReference type="SUPFAM" id="SSF53706">
    <property type="entry name" value="Formate dehydrogenase/DMSO reductase, domains 1-3"/>
    <property type="match status" value="1"/>
</dbReference>
<comment type="cofactor">
    <cofactor evidence="1 12">
        <name>[4Fe-4S] cluster</name>
        <dbReference type="ChEBI" id="CHEBI:49883"/>
    </cofactor>
</comment>
<evidence type="ECO:0000256" key="5">
    <source>
        <dbReference type="ARBA" id="ARBA00022719"/>
    </source>
</evidence>
<dbReference type="GO" id="GO:0016020">
    <property type="term" value="C:membrane"/>
    <property type="evidence" value="ECO:0007669"/>
    <property type="project" value="InterPro"/>
</dbReference>